<reference evidence="2" key="1">
    <citation type="submission" date="2020-10" db="EMBL/GenBank/DDBJ databases">
        <title>Connecting structure to function with the recovery of over 1000 high-quality activated sludge metagenome-assembled genomes encoding full-length rRNA genes using long-read sequencing.</title>
        <authorList>
            <person name="Singleton C.M."/>
            <person name="Petriglieri F."/>
            <person name="Kristensen J.M."/>
            <person name="Kirkegaard R.H."/>
            <person name="Michaelsen T.Y."/>
            <person name="Andersen M.H."/>
            <person name="Karst S.M."/>
            <person name="Dueholm M.S."/>
            <person name="Nielsen P.H."/>
            <person name="Albertsen M."/>
        </authorList>
    </citation>
    <scope>NUCLEOTIDE SEQUENCE</scope>
    <source>
        <strain evidence="2">Skiv_18-Q3-R9-52_MAXAC.067</strain>
    </source>
</reference>
<protein>
    <submittedName>
        <fullName evidence="2">Dienelactone hydrolase family protein</fullName>
    </submittedName>
</protein>
<dbReference type="GO" id="GO:0016787">
    <property type="term" value="F:hydrolase activity"/>
    <property type="evidence" value="ECO:0007669"/>
    <property type="project" value="UniProtKB-KW"/>
</dbReference>
<proteinExistence type="predicted"/>
<evidence type="ECO:0000313" key="2">
    <source>
        <dbReference type="EMBL" id="MBK9796667.1"/>
    </source>
</evidence>
<evidence type="ECO:0000256" key="1">
    <source>
        <dbReference type="ARBA" id="ARBA00022729"/>
    </source>
</evidence>
<dbReference type="InterPro" id="IPR050955">
    <property type="entry name" value="Plant_Biomass_Hydrol_Est"/>
</dbReference>
<dbReference type="AlphaFoldDB" id="A0A9D7XHZ4"/>
<dbReference type="PANTHER" id="PTHR43037:SF1">
    <property type="entry name" value="BLL1128 PROTEIN"/>
    <property type="match status" value="1"/>
</dbReference>
<keyword evidence="1" id="KW-0732">Signal</keyword>
<gene>
    <name evidence="2" type="ORF">IPP58_09230</name>
</gene>
<sequence>MQVMLPLVALLGCSGGSNPSPGVAPDPSSGPAVPGQQVKLVLPSALDGNIGGYLEYVPGDYANSGHAYPLMIFCHGAGEVGDGSDAALTKVAQNGPPRLIRDGRFPAGFTVNGSTFSFIVVSPQFKNWPAASNLKALVDHLKGKGLRFDPARVYVTGLSMGGGATWVTARDASTLPLIAAVVPVCGAQDSDLAGARRIADAHLPVWALHNNGDPTVTVNNTEHWIRDINANAPAVPARKTIFVSTSHDAWTRAYDPAYRENINGLDLNVYEWMLSYRK</sequence>
<organism evidence="2 3">
    <name type="scientific">Candidatus Geothrix skivensis</name>
    <dbReference type="NCBI Taxonomy" id="2954439"/>
    <lineage>
        <taxon>Bacteria</taxon>
        <taxon>Pseudomonadati</taxon>
        <taxon>Acidobacteriota</taxon>
        <taxon>Holophagae</taxon>
        <taxon>Holophagales</taxon>
        <taxon>Holophagaceae</taxon>
        <taxon>Geothrix</taxon>
    </lineage>
</organism>
<comment type="caution">
    <text evidence="2">The sequence shown here is derived from an EMBL/GenBank/DDBJ whole genome shotgun (WGS) entry which is preliminary data.</text>
</comment>
<dbReference type="EMBL" id="JADKIO010000006">
    <property type="protein sequence ID" value="MBK9796667.1"/>
    <property type="molecule type" value="Genomic_DNA"/>
</dbReference>
<evidence type="ECO:0000313" key="3">
    <source>
        <dbReference type="Proteomes" id="UP000886657"/>
    </source>
</evidence>
<dbReference type="Proteomes" id="UP000886657">
    <property type="component" value="Unassembled WGS sequence"/>
</dbReference>
<dbReference type="Gene3D" id="3.40.50.1820">
    <property type="entry name" value="alpha/beta hydrolase"/>
    <property type="match status" value="1"/>
</dbReference>
<name>A0A9D7XHZ4_9BACT</name>
<keyword evidence="2" id="KW-0378">Hydrolase</keyword>
<dbReference type="InterPro" id="IPR029058">
    <property type="entry name" value="AB_hydrolase_fold"/>
</dbReference>
<dbReference type="PANTHER" id="PTHR43037">
    <property type="entry name" value="UNNAMED PRODUCT-RELATED"/>
    <property type="match status" value="1"/>
</dbReference>
<accession>A0A9D7XHZ4</accession>
<dbReference type="SUPFAM" id="SSF53474">
    <property type="entry name" value="alpha/beta-Hydrolases"/>
    <property type="match status" value="1"/>
</dbReference>